<dbReference type="AlphaFoldDB" id="A0A1T2KXC2"/>
<dbReference type="Gene3D" id="3.10.450.710">
    <property type="entry name" value="Tgt2/MlaC"/>
    <property type="match status" value="1"/>
</dbReference>
<dbReference type="InterPro" id="IPR008869">
    <property type="entry name" value="MlaC/ttg2D"/>
</dbReference>
<protein>
    <recommendedName>
        <fullName evidence="3">ABC transporter substrate-binding protein</fullName>
    </recommendedName>
</protein>
<evidence type="ECO:0000313" key="2">
    <source>
        <dbReference type="Proteomes" id="UP000190896"/>
    </source>
</evidence>
<dbReference type="PANTHER" id="PTHR36573:SF1">
    <property type="entry name" value="INTERMEMBRANE PHOSPHOLIPID TRANSPORT SYSTEM BINDING PROTEIN MLAC"/>
    <property type="match status" value="1"/>
</dbReference>
<dbReference type="Proteomes" id="UP000190896">
    <property type="component" value="Unassembled WGS sequence"/>
</dbReference>
<sequence>MARQAQAPAPSAILQQGLKKLMKFVGGKQRPNPKQLAAFLNTEIAPYFDFDYMARWSSGPRWHQMNEKQRGKMASKLKQNFLGTLAKKLKGFSGQNYTMPTTRRGRGGVVSVNVSIQNPGRYPARMKFRFYRSSDGWKVFDVEANGNSALAYYRQYFRSQTPGYRSWPRYR</sequence>
<comment type="caution">
    <text evidence="1">The sequence shown here is derived from an EMBL/GenBank/DDBJ whole genome shotgun (WGS) entry which is preliminary data.</text>
</comment>
<accession>A0A1T2KXC2</accession>
<evidence type="ECO:0008006" key="3">
    <source>
        <dbReference type="Google" id="ProtNLM"/>
    </source>
</evidence>
<dbReference type="EMBL" id="MPRJ01000008">
    <property type="protein sequence ID" value="OOZ37508.1"/>
    <property type="molecule type" value="Genomic_DNA"/>
</dbReference>
<gene>
    <name evidence="1" type="ORF">BOW51_01890</name>
</gene>
<evidence type="ECO:0000313" key="1">
    <source>
        <dbReference type="EMBL" id="OOZ37508.1"/>
    </source>
</evidence>
<dbReference type="Pfam" id="PF05494">
    <property type="entry name" value="MlaC"/>
    <property type="match status" value="1"/>
</dbReference>
<dbReference type="PANTHER" id="PTHR36573">
    <property type="entry name" value="INTERMEMBRANE PHOSPHOLIPID TRANSPORT SYSTEM BINDING PROTEIN MLAC"/>
    <property type="match status" value="1"/>
</dbReference>
<dbReference type="InterPro" id="IPR042245">
    <property type="entry name" value="Tgt2/MlaC_sf"/>
</dbReference>
<proteinExistence type="predicted"/>
<organism evidence="1 2">
    <name type="scientific">Solemya velesiana gill symbiont</name>
    <dbReference type="NCBI Taxonomy" id="1918948"/>
    <lineage>
        <taxon>Bacteria</taxon>
        <taxon>Pseudomonadati</taxon>
        <taxon>Pseudomonadota</taxon>
        <taxon>Gammaproteobacteria</taxon>
        <taxon>sulfur-oxidizing symbionts</taxon>
    </lineage>
</organism>
<reference evidence="1 2" key="1">
    <citation type="submission" date="2016-11" db="EMBL/GenBank/DDBJ databases">
        <title>Mixed transmission modes and dynamic genome evolution in an obligate animal-bacterial symbiosis.</title>
        <authorList>
            <person name="Russell S.L."/>
            <person name="Corbett-Detig R.B."/>
            <person name="Cavanaugh C.M."/>
        </authorList>
    </citation>
    <scope>NUCLEOTIDE SEQUENCE [LARGE SCALE GENOMIC DNA]</scope>
    <source>
        <strain evidence="1">Se-Cadez</strain>
    </source>
</reference>
<keyword evidence="2" id="KW-1185">Reference proteome</keyword>
<name>A0A1T2KXC2_9GAMM</name>